<keyword evidence="10" id="KW-1185">Reference proteome</keyword>
<dbReference type="InterPro" id="IPR025756">
    <property type="entry name" value="Myb_CC_LHEQLE"/>
</dbReference>
<dbReference type="InterPro" id="IPR017930">
    <property type="entry name" value="Myb_dom"/>
</dbReference>
<comment type="caution">
    <text evidence="9">The sequence shown here is derived from an EMBL/GenBank/DDBJ whole genome shotgun (WGS) entry which is preliminary data.</text>
</comment>
<protein>
    <recommendedName>
        <fullName evidence="8">HTH myb-type domain-containing protein</fullName>
    </recommendedName>
</protein>
<keyword evidence="5" id="KW-0804">Transcription</keyword>
<sequence>MNTRKIDCQENVEQNLGFIRDYSFDHVGFQQPWNMGTQQPNPGASKSSSSSTNTIMGGFQTPGAAFYATERYMGFPQYGSSQGGAAFCSQYSNRICNSQLPSFHDSGESFSIRSVARGEPSHESRNTLQSLMKSQSFCNQYQRSSEKSYKIPCTNAQTSQVPSHDLSNLLGNNASTVVNHFSVPFRGNQDQRVYCNSRGSSPAKLSFFQQEKQSSNYSSGSGGFSVSSGNATSTGSVLASKTRIRWTQDLHDKFVECVRRLGGAEKATPKAILNLMDTEGLTIFHVKSHLQKYRIAKYMPDSAEGKSEMRASTSDVTQMDVKTGLHLTEALQLQLDVQRRLHEQLEIQRNLQLRIEKQGRQLKMMIDQQQKTSESLLKKQDFNITGFDQDPSFSFEDVEASIAESSGTAHFPSKIS</sequence>
<dbReference type="Pfam" id="PF14379">
    <property type="entry name" value="Myb_CC_LHEQLE"/>
    <property type="match status" value="1"/>
</dbReference>
<dbReference type="InterPro" id="IPR006447">
    <property type="entry name" value="Myb_dom_plants"/>
</dbReference>
<evidence type="ECO:0000256" key="5">
    <source>
        <dbReference type="ARBA" id="ARBA00023163"/>
    </source>
</evidence>
<evidence type="ECO:0000256" key="2">
    <source>
        <dbReference type="ARBA" id="ARBA00006783"/>
    </source>
</evidence>
<feature type="compositionally biased region" description="Polar residues" evidence="7">
    <location>
        <begin position="31"/>
        <end position="44"/>
    </location>
</feature>
<evidence type="ECO:0000256" key="1">
    <source>
        <dbReference type="ARBA" id="ARBA00004123"/>
    </source>
</evidence>
<accession>A0ABR2AKN3</accession>
<dbReference type="Pfam" id="PF00249">
    <property type="entry name" value="Myb_DNA-binding"/>
    <property type="match status" value="1"/>
</dbReference>
<keyword evidence="4" id="KW-0175">Coiled coil</keyword>
<gene>
    <name evidence="9" type="ORF">V6N12_056656</name>
</gene>
<name>A0ABR2AKN3_9ROSI</name>
<organism evidence="9 10">
    <name type="scientific">Hibiscus sabdariffa</name>
    <name type="common">roselle</name>
    <dbReference type="NCBI Taxonomy" id="183260"/>
    <lineage>
        <taxon>Eukaryota</taxon>
        <taxon>Viridiplantae</taxon>
        <taxon>Streptophyta</taxon>
        <taxon>Embryophyta</taxon>
        <taxon>Tracheophyta</taxon>
        <taxon>Spermatophyta</taxon>
        <taxon>Magnoliopsida</taxon>
        <taxon>eudicotyledons</taxon>
        <taxon>Gunneridae</taxon>
        <taxon>Pentapetalae</taxon>
        <taxon>rosids</taxon>
        <taxon>malvids</taxon>
        <taxon>Malvales</taxon>
        <taxon>Malvaceae</taxon>
        <taxon>Malvoideae</taxon>
        <taxon>Hibiscus</taxon>
    </lineage>
</organism>
<evidence type="ECO:0000256" key="4">
    <source>
        <dbReference type="ARBA" id="ARBA00023054"/>
    </source>
</evidence>
<feature type="domain" description="HTH myb-type" evidence="8">
    <location>
        <begin position="238"/>
        <end position="298"/>
    </location>
</feature>
<evidence type="ECO:0000313" key="10">
    <source>
        <dbReference type="Proteomes" id="UP001472677"/>
    </source>
</evidence>
<dbReference type="NCBIfam" id="TIGR01557">
    <property type="entry name" value="myb_SHAQKYF"/>
    <property type="match status" value="1"/>
</dbReference>
<dbReference type="InterPro" id="IPR001005">
    <property type="entry name" value="SANT/Myb"/>
</dbReference>
<dbReference type="PANTHER" id="PTHR31499:SF85">
    <property type="entry name" value="TRANSCRIPTION FACTOR MYB-RELATED FAMILY"/>
    <property type="match status" value="1"/>
</dbReference>
<evidence type="ECO:0000313" key="9">
    <source>
        <dbReference type="EMBL" id="KAK8493685.1"/>
    </source>
</evidence>
<dbReference type="PROSITE" id="PS51294">
    <property type="entry name" value="HTH_MYB"/>
    <property type="match status" value="1"/>
</dbReference>
<dbReference type="InterPro" id="IPR009057">
    <property type="entry name" value="Homeodomain-like_sf"/>
</dbReference>
<dbReference type="PANTHER" id="PTHR31499">
    <property type="entry name" value="MYB FAMILY TRANSCRIPTION FACTOR PHL11"/>
    <property type="match status" value="1"/>
</dbReference>
<dbReference type="Proteomes" id="UP001472677">
    <property type="component" value="Unassembled WGS sequence"/>
</dbReference>
<evidence type="ECO:0000259" key="8">
    <source>
        <dbReference type="PROSITE" id="PS51294"/>
    </source>
</evidence>
<dbReference type="EMBL" id="JBBPBM010000601">
    <property type="protein sequence ID" value="KAK8493685.1"/>
    <property type="molecule type" value="Genomic_DNA"/>
</dbReference>
<feature type="region of interest" description="Disordered" evidence="7">
    <location>
        <begin position="31"/>
        <end position="55"/>
    </location>
</feature>
<comment type="similarity">
    <text evidence="2">Belongs to the MYB-CC family.</text>
</comment>
<evidence type="ECO:0000256" key="6">
    <source>
        <dbReference type="ARBA" id="ARBA00023242"/>
    </source>
</evidence>
<comment type="subcellular location">
    <subcellularLocation>
        <location evidence="1">Nucleus</location>
    </subcellularLocation>
</comment>
<keyword evidence="6" id="KW-0539">Nucleus</keyword>
<evidence type="ECO:0000256" key="3">
    <source>
        <dbReference type="ARBA" id="ARBA00023015"/>
    </source>
</evidence>
<dbReference type="InterPro" id="IPR046955">
    <property type="entry name" value="PHR1-like"/>
</dbReference>
<dbReference type="Gene3D" id="1.10.10.60">
    <property type="entry name" value="Homeodomain-like"/>
    <property type="match status" value="1"/>
</dbReference>
<evidence type="ECO:0000256" key="7">
    <source>
        <dbReference type="SAM" id="MobiDB-lite"/>
    </source>
</evidence>
<keyword evidence="3" id="KW-0805">Transcription regulation</keyword>
<dbReference type="SUPFAM" id="SSF46689">
    <property type="entry name" value="Homeodomain-like"/>
    <property type="match status" value="1"/>
</dbReference>
<proteinExistence type="inferred from homology"/>
<reference evidence="9 10" key="1">
    <citation type="journal article" date="2024" name="G3 (Bethesda)">
        <title>Genome assembly of Hibiscus sabdariffa L. provides insights into metabolisms of medicinal natural products.</title>
        <authorList>
            <person name="Kim T."/>
        </authorList>
    </citation>
    <scope>NUCLEOTIDE SEQUENCE [LARGE SCALE GENOMIC DNA]</scope>
    <source>
        <strain evidence="9">TK-2024</strain>
        <tissue evidence="9">Old leaves</tissue>
    </source>
</reference>